<dbReference type="Gene3D" id="3.40.980.10">
    <property type="entry name" value="MoaB/Mog-like domain"/>
    <property type="match status" value="1"/>
</dbReference>
<dbReference type="Gene3D" id="3.90.105.10">
    <property type="entry name" value="Molybdopterin biosynthesis moea protein, domain 2"/>
    <property type="match status" value="1"/>
</dbReference>
<dbReference type="SUPFAM" id="SSF63867">
    <property type="entry name" value="MoeA C-terminal domain-like"/>
    <property type="match status" value="1"/>
</dbReference>
<evidence type="ECO:0000313" key="10">
    <source>
        <dbReference type="Proteomes" id="UP001418444"/>
    </source>
</evidence>
<evidence type="ECO:0000256" key="7">
    <source>
        <dbReference type="RuleBase" id="RU365090"/>
    </source>
</evidence>
<dbReference type="Pfam" id="PF03453">
    <property type="entry name" value="MoeA_N"/>
    <property type="match status" value="1"/>
</dbReference>
<dbReference type="InterPro" id="IPR036688">
    <property type="entry name" value="MoeA_C_domain_IV_sf"/>
</dbReference>
<accession>A0ABP7P453</accession>
<dbReference type="PANTHER" id="PTHR10192:SF5">
    <property type="entry name" value="GEPHYRIN"/>
    <property type="match status" value="1"/>
</dbReference>
<dbReference type="SUPFAM" id="SSF53218">
    <property type="entry name" value="Molybdenum cofactor biosynthesis proteins"/>
    <property type="match status" value="1"/>
</dbReference>
<dbReference type="SUPFAM" id="SSF63882">
    <property type="entry name" value="MoeA N-terminal region -like"/>
    <property type="match status" value="1"/>
</dbReference>
<gene>
    <name evidence="9" type="ORF">GCM10022231_17920</name>
</gene>
<comment type="caution">
    <text evidence="9">The sequence shown here is derived from an EMBL/GenBank/DDBJ whole genome shotgun (WGS) entry which is preliminary data.</text>
</comment>
<dbReference type="SMART" id="SM00852">
    <property type="entry name" value="MoCF_biosynth"/>
    <property type="match status" value="1"/>
</dbReference>
<keyword evidence="5 7" id="KW-0501">Molybdenum cofactor biosynthesis</keyword>
<organism evidence="9 10">
    <name type="scientific">Gordonia caeni</name>
    <dbReference type="NCBI Taxonomy" id="1007097"/>
    <lineage>
        <taxon>Bacteria</taxon>
        <taxon>Bacillati</taxon>
        <taxon>Actinomycetota</taxon>
        <taxon>Actinomycetes</taxon>
        <taxon>Mycobacteriales</taxon>
        <taxon>Gordoniaceae</taxon>
        <taxon>Gordonia</taxon>
    </lineage>
</organism>
<name>A0ABP7P453_9ACTN</name>
<dbReference type="InterPro" id="IPR038987">
    <property type="entry name" value="MoeA-like"/>
</dbReference>
<evidence type="ECO:0000313" key="9">
    <source>
        <dbReference type="EMBL" id="GAA3958783.1"/>
    </source>
</evidence>
<dbReference type="NCBIfam" id="NF045515">
    <property type="entry name" value="Glp_gephyrin"/>
    <property type="match status" value="1"/>
</dbReference>
<dbReference type="EMBL" id="BAAAZW010000005">
    <property type="protein sequence ID" value="GAA3958783.1"/>
    <property type="molecule type" value="Genomic_DNA"/>
</dbReference>
<evidence type="ECO:0000256" key="2">
    <source>
        <dbReference type="ARBA" id="ARBA00005046"/>
    </source>
</evidence>
<comment type="cofactor">
    <cofactor evidence="7">
        <name>Mg(2+)</name>
        <dbReference type="ChEBI" id="CHEBI:18420"/>
    </cofactor>
</comment>
<comment type="similarity">
    <text evidence="3 7">Belongs to the MoeA family.</text>
</comment>
<keyword evidence="7" id="KW-0479">Metal-binding</keyword>
<dbReference type="EC" id="2.10.1.1" evidence="7"/>
<evidence type="ECO:0000256" key="4">
    <source>
        <dbReference type="ARBA" id="ARBA00022505"/>
    </source>
</evidence>
<dbReference type="InterPro" id="IPR036135">
    <property type="entry name" value="MoeA_linker/N_sf"/>
</dbReference>
<keyword evidence="4 7" id="KW-0500">Molybdenum</keyword>
<dbReference type="InterPro" id="IPR005111">
    <property type="entry name" value="MoeA_C_domain_IV"/>
</dbReference>
<evidence type="ECO:0000256" key="1">
    <source>
        <dbReference type="ARBA" id="ARBA00002901"/>
    </source>
</evidence>
<dbReference type="InterPro" id="IPR036425">
    <property type="entry name" value="MoaB/Mog-like_dom_sf"/>
</dbReference>
<keyword evidence="7" id="KW-0460">Magnesium</keyword>
<dbReference type="InterPro" id="IPR005110">
    <property type="entry name" value="MoeA_linker/N"/>
</dbReference>
<comment type="catalytic activity">
    <reaction evidence="6">
        <text>adenylyl-molybdopterin + molybdate = Mo-molybdopterin + AMP + H(+)</text>
        <dbReference type="Rhea" id="RHEA:35047"/>
        <dbReference type="ChEBI" id="CHEBI:15378"/>
        <dbReference type="ChEBI" id="CHEBI:36264"/>
        <dbReference type="ChEBI" id="CHEBI:62727"/>
        <dbReference type="ChEBI" id="CHEBI:71302"/>
        <dbReference type="ChEBI" id="CHEBI:456215"/>
        <dbReference type="EC" id="2.10.1.1"/>
    </reaction>
</comment>
<reference evidence="10" key="1">
    <citation type="journal article" date="2019" name="Int. J. Syst. Evol. Microbiol.">
        <title>The Global Catalogue of Microorganisms (GCM) 10K type strain sequencing project: providing services to taxonomists for standard genome sequencing and annotation.</title>
        <authorList>
            <consortium name="The Broad Institute Genomics Platform"/>
            <consortium name="The Broad Institute Genome Sequencing Center for Infectious Disease"/>
            <person name="Wu L."/>
            <person name="Ma J."/>
        </authorList>
    </citation>
    <scope>NUCLEOTIDE SEQUENCE [LARGE SCALE GENOMIC DNA]</scope>
    <source>
        <strain evidence="10">JCM 16923</strain>
    </source>
</reference>
<dbReference type="InterPro" id="IPR001453">
    <property type="entry name" value="MoaB/Mog_dom"/>
</dbReference>
<dbReference type="PANTHER" id="PTHR10192">
    <property type="entry name" value="MOLYBDOPTERIN BIOSYNTHESIS PROTEIN"/>
    <property type="match status" value="1"/>
</dbReference>
<dbReference type="CDD" id="cd00887">
    <property type="entry name" value="MoeA"/>
    <property type="match status" value="1"/>
</dbReference>
<dbReference type="Pfam" id="PF00994">
    <property type="entry name" value="MoCF_biosynth"/>
    <property type="match status" value="1"/>
</dbReference>
<comment type="pathway">
    <text evidence="2 7">Cofactor biosynthesis; molybdopterin biosynthesis.</text>
</comment>
<evidence type="ECO:0000256" key="6">
    <source>
        <dbReference type="ARBA" id="ARBA00047317"/>
    </source>
</evidence>
<sequence length="391" mass="40891">MTRRPIADHRRRVAAHLAGVARTETIPVSAALDHVTARPVHAPYSLPLFDNSAMDGFAVRAADVTAGASLPVFGRIYAGDNERRELPPGAAMAIMTGAPMPPGADAVVPVESTSETDDRVRFDGPVESGAFVRPAGDDVRAGELVVDAQTRLAPRHLGALAASGVPTVEVHRRPRVAVISTGSELIRPGRKPEAGQVFESNSLVLQSLSSKHGAQVNFVASARDDGDFETILTAACQDADLVLTSGGISMGEREPVRQSLGDHGWFGPIAMQPGGPQGLATWRETPVCCFPGNPVSIVVSFEVLLRDALRAISGRPPVPSSRARLAREVTSVPGKTQFLRGVANPDGTVSPIGGPGSHLAVTAAAADLLIEIEAEVTHLPAGAEVTTWPMT</sequence>
<dbReference type="Gene3D" id="2.170.190.11">
    <property type="entry name" value="Molybdopterin biosynthesis moea protein, domain 3"/>
    <property type="match status" value="1"/>
</dbReference>
<comment type="function">
    <text evidence="1 7">Catalyzes the insertion of molybdate into adenylated molybdopterin with the concomitant release of AMP.</text>
</comment>
<dbReference type="Gene3D" id="2.40.340.10">
    <property type="entry name" value="MoeA, C-terminal, domain IV"/>
    <property type="match status" value="1"/>
</dbReference>
<keyword evidence="10" id="KW-1185">Reference proteome</keyword>
<dbReference type="Pfam" id="PF03454">
    <property type="entry name" value="MoeA_C"/>
    <property type="match status" value="1"/>
</dbReference>
<protein>
    <recommendedName>
        <fullName evidence="7">Molybdopterin molybdenumtransferase</fullName>
        <ecNumber evidence="7">2.10.1.1</ecNumber>
    </recommendedName>
</protein>
<evidence type="ECO:0000256" key="5">
    <source>
        <dbReference type="ARBA" id="ARBA00023150"/>
    </source>
</evidence>
<dbReference type="Proteomes" id="UP001418444">
    <property type="component" value="Unassembled WGS sequence"/>
</dbReference>
<dbReference type="RefSeq" id="WP_344782829.1">
    <property type="nucleotide sequence ID" value="NZ_BAAAZW010000005.1"/>
</dbReference>
<evidence type="ECO:0000259" key="8">
    <source>
        <dbReference type="SMART" id="SM00852"/>
    </source>
</evidence>
<feature type="domain" description="MoaB/Mog" evidence="8">
    <location>
        <begin position="177"/>
        <end position="311"/>
    </location>
</feature>
<keyword evidence="7" id="KW-0808">Transferase</keyword>
<evidence type="ECO:0000256" key="3">
    <source>
        <dbReference type="ARBA" id="ARBA00010763"/>
    </source>
</evidence>
<proteinExistence type="inferred from homology"/>